<dbReference type="SMART" id="SM00471">
    <property type="entry name" value="HDc"/>
    <property type="match status" value="1"/>
</dbReference>
<dbReference type="AlphaFoldDB" id="A0A2S8FKT9"/>
<evidence type="ECO:0000256" key="1">
    <source>
        <dbReference type="PROSITE-ProRule" id="PRU00169"/>
    </source>
</evidence>
<dbReference type="SMART" id="SM00448">
    <property type="entry name" value="REC"/>
    <property type="match status" value="1"/>
</dbReference>
<dbReference type="CDD" id="cd00077">
    <property type="entry name" value="HDc"/>
    <property type="match status" value="1"/>
</dbReference>
<evidence type="ECO:0000259" key="2">
    <source>
        <dbReference type="PROSITE" id="PS50110"/>
    </source>
</evidence>
<dbReference type="PANTHER" id="PTHR33525:SF3">
    <property type="entry name" value="RIBONUCLEASE Y"/>
    <property type="match status" value="1"/>
</dbReference>
<evidence type="ECO:0000313" key="5">
    <source>
        <dbReference type="Proteomes" id="UP000238322"/>
    </source>
</evidence>
<comment type="caution">
    <text evidence="4">The sequence shown here is derived from an EMBL/GenBank/DDBJ whole genome shotgun (WGS) entry which is preliminary data.</text>
</comment>
<dbReference type="Pfam" id="PF08668">
    <property type="entry name" value="HDOD"/>
    <property type="match status" value="1"/>
</dbReference>
<evidence type="ECO:0000259" key="3">
    <source>
        <dbReference type="PROSITE" id="PS51833"/>
    </source>
</evidence>
<accession>A0A2S8FKT9</accession>
<dbReference type="CDD" id="cd17569">
    <property type="entry name" value="REC_HupR-like"/>
    <property type="match status" value="1"/>
</dbReference>
<protein>
    <submittedName>
        <fullName evidence="4">Two-component system response regulator</fullName>
    </submittedName>
</protein>
<dbReference type="InterPro" id="IPR011006">
    <property type="entry name" value="CheY-like_superfamily"/>
</dbReference>
<dbReference type="Proteomes" id="UP000238322">
    <property type="component" value="Unassembled WGS sequence"/>
</dbReference>
<sequence length="420" mass="46931">MFSRFALARLVHVFFRFSRFILFNTYRRRSCSSTRAAEVEDHMTKILFVDDQDNVLSALRRMLHGRRDRWDMDFASGGEEAIQKLEQKPFDVVVTDMRMPGIDGAELLSRARDRWPSIVRIVLSGQSEPDRILRSMATTHIYLTKPCDALRLTTVVSQSSVLRNRLPDAGIKRIVSQMGAAPCQAPVYEQLLHELSDPYPSIERLGSLIASDIGMTAKILQLVSSSFFGQPQRVSTPEQAASLLGVNLLRELVLSAGIFQPVDFADIEGFSLEELNRHSREVAECARMIAELETSDQRTIDDAWLAGMLHDIGKIVLASSMPGSYQEAVRLAQLEGKSLWAAEREVFGTSHAEVGSYLLSLWGLPSPICEAVGSFRSHRTYESDGNFMPVTAVHVANVLRRKNVLPKCITNPISPPHFDG</sequence>
<reference evidence="4 5" key="1">
    <citation type="submission" date="2018-02" db="EMBL/GenBank/DDBJ databases">
        <title>Comparative genomes isolates from brazilian mangrove.</title>
        <authorList>
            <person name="Araujo J.E."/>
            <person name="Taketani R.G."/>
            <person name="Silva M.C.P."/>
            <person name="Loureco M.V."/>
            <person name="Andreote F.D."/>
        </authorList>
    </citation>
    <scope>NUCLEOTIDE SEQUENCE [LARGE SCALE GENOMIC DNA]</scope>
    <source>
        <strain evidence="4 5">Hex-1 MGV</strain>
    </source>
</reference>
<dbReference type="EMBL" id="PUHY01000012">
    <property type="protein sequence ID" value="PQO32771.1"/>
    <property type="molecule type" value="Genomic_DNA"/>
</dbReference>
<keyword evidence="1" id="KW-0597">Phosphoprotein</keyword>
<proteinExistence type="predicted"/>
<dbReference type="PROSITE" id="PS51833">
    <property type="entry name" value="HDOD"/>
    <property type="match status" value="1"/>
</dbReference>
<feature type="domain" description="Response regulatory" evidence="2">
    <location>
        <begin position="45"/>
        <end position="160"/>
    </location>
</feature>
<dbReference type="InterPro" id="IPR052340">
    <property type="entry name" value="RNase_Y/CdgJ"/>
</dbReference>
<dbReference type="GO" id="GO:0000160">
    <property type="term" value="P:phosphorelay signal transduction system"/>
    <property type="evidence" value="ECO:0007669"/>
    <property type="project" value="InterPro"/>
</dbReference>
<dbReference type="SUPFAM" id="SSF52172">
    <property type="entry name" value="CheY-like"/>
    <property type="match status" value="1"/>
</dbReference>
<gene>
    <name evidence="4" type="ORF">C5Y83_21515</name>
</gene>
<name>A0A2S8FKT9_9BACT</name>
<dbReference type="Gene3D" id="3.40.50.2300">
    <property type="match status" value="1"/>
</dbReference>
<evidence type="ECO:0000313" key="4">
    <source>
        <dbReference type="EMBL" id="PQO32771.1"/>
    </source>
</evidence>
<feature type="domain" description="HDOD" evidence="3">
    <location>
        <begin position="181"/>
        <end position="378"/>
    </location>
</feature>
<organism evidence="4 5">
    <name type="scientific">Blastopirellula marina</name>
    <dbReference type="NCBI Taxonomy" id="124"/>
    <lineage>
        <taxon>Bacteria</taxon>
        <taxon>Pseudomonadati</taxon>
        <taxon>Planctomycetota</taxon>
        <taxon>Planctomycetia</taxon>
        <taxon>Pirellulales</taxon>
        <taxon>Pirellulaceae</taxon>
        <taxon>Blastopirellula</taxon>
    </lineage>
</organism>
<dbReference type="Gene3D" id="1.10.3210.10">
    <property type="entry name" value="Hypothetical protein af1432"/>
    <property type="match status" value="1"/>
</dbReference>
<dbReference type="Pfam" id="PF00072">
    <property type="entry name" value="Response_reg"/>
    <property type="match status" value="1"/>
</dbReference>
<dbReference type="InterPro" id="IPR013976">
    <property type="entry name" value="HDOD"/>
</dbReference>
<dbReference type="SUPFAM" id="SSF109604">
    <property type="entry name" value="HD-domain/PDEase-like"/>
    <property type="match status" value="1"/>
</dbReference>
<dbReference type="PROSITE" id="PS50110">
    <property type="entry name" value="RESPONSE_REGULATORY"/>
    <property type="match status" value="1"/>
</dbReference>
<dbReference type="InterPro" id="IPR003607">
    <property type="entry name" value="HD/PDEase_dom"/>
</dbReference>
<dbReference type="InterPro" id="IPR001789">
    <property type="entry name" value="Sig_transdc_resp-reg_receiver"/>
</dbReference>
<feature type="modified residue" description="4-aspartylphosphate" evidence="1">
    <location>
        <position position="96"/>
    </location>
</feature>
<dbReference type="PANTHER" id="PTHR33525">
    <property type="match status" value="1"/>
</dbReference>